<keyword evidence="1" id="KW-0812">Transmembrane</keyword>
<protein>
    <submittedName>
        <fullName evidence="2">Uncharacterized protein</fullName>
    </submittedName>
</protein>
<keyword evidence="1" id="KW-1133">Transmembrane helix</keyword>
<organism evidence="2 3">
    <name type="scientific">Nonlabens spongiae</name>
    <dbReference type="NCBI Taxonomy" id="331648"/>
    <lineage>
        <taxon>Bacteria</taxon>
        <taxon>Pseudomonadati</taxon>
        <taxon>Bacteroidota</taxon>
        <taxon>Flavobacteriia</taxon>
        <taxon>Flavobacteriales</taxon>
        <taxon>Flavobacteriaceae</taxon>
        <taxon>Nonlabens</taxon>
    </lineage>
</organism>
<feature type="transmembrane region" description="Helical" evidence="1">
    <location>
        <begin position="9"/>
        <end position="27"/>
    </location>
</feature>
<evidence type="ECO:0000313" key="3">
    <source>
        <dbReference type="Proteomes" id="UP000193431"/>
    </source>
</evidence>
<dbReference type="RefSeq" id="WP_085766413.1">
    <property type="nucleotide sequence ID" value="NZ_CP019344.1"/>
</dbReference>
<feature type="transmembrane region" description="Helical" evidence="1">
    <location>
        <begin position="39"/>
        <end position="58"/>
    </location>
</feature>
<dbReference type="STRING" id="331648.BST97_06180"/>
<gene>
    <name evidence="2" type="ORF">BST97_06180</name>
</gene>
<reference evidence="2 3" key="1">
    <citation type="submission" date="2016-11" db="EMBL/GenBank/DDBJ databases">
        <title>Trade-off between light-utilization and light-protection in marine flavobacteria.</title>
        <authorList>
            <person name="Kumagai Y."/>
        </authorList>
    </citation>
    <scope>NUCLEOTIDE SEQUENCE [LARGE SCALE GENOMIC DNA]</scope>
    <source>
        <strain evidence="2 3">JCM 13191</strain>
    </source>
</reference>
<accession>A0A1W6MJ47</accession>
<keyword evidence="3" id="KW-1185">Reference proteome</keyword>
<dbReference type="EMBL" id="CP019344">
    <property type="protein sequence ID" value="ARN77613.1"/>
    <property type="molecule type" value="Genomic_DNA"/>
</dbReference>
<evidence type="ECO:0000313" key="2">
    <source>
        <dbReference type="EMBL" id="ARN77613.1"/>
    </source>
</evidence>
<sequence length="64" mass="7316">MANNQAKTNYTIFLSLVFIGIGGYELYEKFVLESELPTYQWVLAIGLVLLGIYQLVTLSRKRNT</sequence>
<keyword evidence="1" id="KW-0472">Membrane</keyword>
<dbReference type="OrthoDB" id="1144980at2"/>
<dbReference type="Proteomes" id="UP000193431">
    <property type="component" value="Chromosome"/>
</dbReference>
<evidence type="ECO:0000256" key="1">
    <source>
        <dbReference type="SAM" id="Phobius"/>
    </source>
</evidence>
<name>A0A1W6MJ47_9FLAO</name>
<proteinExistence type="predicted"/>
<dbReference type="AlphaFoldDB" id="A0A1W6MJ47"/>